<keyword evidence="2" id="KW-1185">Reference proteome</keyword>
<reference evidence="1 2" key="1">
    <citation type="submission" date="2015-01" db="EMBL/GenBank/DDBJ databases">
        <title>Evolution of Trichinella species and genotypes.</title>
        <authorList>
            <person name="Korhonen P.K."/>
            <person name="Edoardo P."/>
            <person name="Giuseppe L.R."/>
            <person name="Gasser R.B."/>
        </authorList>
    </citation>
    <scope>NUCLEOTIDE SEQUENCE [LARGE SCALE GENOMIC DNA]</scope>
    <source>
        <strain evidence="1">ISS417</strain>
    </source>
</reference>
<organism evidence="1 2">
    <name type="scientific">Trichinella murrelli</name>
    <dbReference type="NCBI Taxonomy" id="144512"/>
    <lineage>
        <taxon>Eukaryota</taxon>
        <taxon>Metazoa</taxon>
        <taxon>Ecdysozoa</taxon>
        <taxon>Nematoda</taxon>
        <taxon>Enoplea</taxon>
        <taxon>Dorylaimia</taxon>
        <taxon>Trichinellida</taxon>
        <taxon>Trichinellidae</taxon>
        <taxon>Trichinella</taxon>
    </lineage>
</organism>
<proteinExistence type="predicted"/>
<comment type="caution">
    <text evidence="1">The sequence shown here is derived from an EMBL/GenBank/DDBJ whole genome shotgun (WGS) entry which is preliminary data.</text>
</comment>
<gene>
    <name evidence="1" type="ORF">T05_11767</name>
</gene>
<dbReference type="EMBL" id="JYDJ01000082">
    <property type="protein sequence ID" value="KRX45115.1"/>
    <property type="molecule type" value="Genomic_DNA"/>
</dbReference>
<accession>A0A0V0U1H0</accession>
<name>A0A0V0U1H0_9BILA</name>
<dbReference type="Proteomes" id="UP000055048">
    <property type="component" value="Unassembled WGS sequence"/>
</dbReference>
<evidence type="ECO:0000313" key="2">
    <source>
        <dbReference type="Proteomes" id="UP000055048"/>
    </source>
</evidence>
<sequence>MQALLLAMIQMLPPGESVEYWLNFIVLQSHSPIIINSIPFDPSCEVELDVDLQWKKGNCRFLLASSPNMAWRTFSVKASISFLSSTLPSSLISTLYSFVYQSLFFCPTFRVEVEL</sequence>
<dbReference type="AlphaFoldDB" id="A0A0V0U1H0"/>
<protein>
    <submittedName>
        <fullName evidence="1">Uncharacterized protein</fullName>
    </submittedName>
</protein>
<evidence type="ECO:0000313" key="1">
    <source>
        <dbReference type="EMBL" id="KRX45115.1"/>
    </source>
</evidence>